<organism evidence="5 6">
    <name type="scientific">Glomus cerebriforme</name>
    <dbReference type="NCBI Taxonomy" id="658196"/>
    <lineage>
        <taxon>Eukaryota</taxon>
        <taxon>Fungi</taxon>
        <taxon>Fungi incertae sedis</taxon>
        <taxon>Mucoromycota</taxon>
        <taxon>Glomeromycotina</taxon>
        <taxon>Glomeromycetes</taxon>
        <taxon>Glomerales</taxon>
        <taxon>Glomeraceae</taxon>
        <taxon>Glomus</taxon>
    </lineage>
</organism>
<dbReference type="GO" id="GO:0043657">
    <property type="term" value="C:host cell"/>
    <property type="evidence" value="ECO:0007669"/>
    <property type="project" value="UniProtKB-SubCell"/>
</dbReference>
<keyword evidence="6" id="KW-1185">Reference proteome</keyword>
<keyword evidence="3" id="KW-0964">Secreted</keyword>
<feature type="domain" description="Crinkler effector protein N-terminal" evidence="4">
    <location>
        <begin position="115"/>
        <end position="225"/>
    </location>
</feature>
<comment type="caution">
    <text evidence="5">The sequence shown here is derived from an EMBL/GenBank/DDBJ whole genome shotgun (WGS) entry which is preliminary data.</text>
</comment>
<evidence type="ECO:0000259" key="4">
    <source>
        <dbReference type="Pfam" id="PF20147"/>
    </source>
</evidence>
<evidence type="ECO:0000256" key="1">
    <source>
        <dbReference type="ARBA" id="ARBA00004340"/>
    </source>
</evidence>
<dbReference type="Proteomes" id="UP000265703">
    <property type="component" value="Unassembled WGS sequence"/>
</dbReference>
<comment type="subcellular location">
    <subcellularLocation>
        <location evidence="1">Host cell</location>
    </subcellularLocation>
    <subcellularLocation>
        <location evidence="2">Secreted</location>
    </subcellularLocation>
</comment>
<reference evidence="5 6" key="1">
    <citation type="submission" date="2018-06" db="EMBL/GenBank/DDBJ databases">
        <title>Comparative genomics reveals the genomic features of Rhizophagus irregularis, R. cerebriforme, R. diaphanum and Gigaspora rosea, and their symbiotic lifestyle signature.</title>
        <authorList>
            <person name="Morin E."/>
            <person name="San Clemente H."/>
            <person name="Chen E.C.H."/>
            <person name="De La Providencia I."/>
            <person name="Hainaut M."/>
            <person name="Kuo A."/>
            <person name="Kohler A."/>
            <person name="Murat C."/>
            <person name="Tang N."/>
            <person name="Roy S."/>
            <person name="Loubradou J."/>
            <person name="Henrissat B."/>
            <person name="Grigoriev I.V."/>
            <person name="Corradi N."/>
            <person name="Roux C."/>
            <person name="Martin F.M."/>
        </authorList>
    </citation>
    <scope>NUCLEOTIDE SEQUENCE [LARGE SCALE GENOMIC DNA]</scope>
    <source>
        <strain evidence="5 6">DAOM 227022</strain>
    </source>
</reference>
<dbReference type="STRING" id="658196.A0A397S562"/>
<evidence type="ECO:0000256" key="3">
    <source>
        <dbReference type="ARBA" id="ARBA00022525"/>
    </source>
</evidence>
<feature type="domain" description="Crinkler effector protein N-terminal" evidence="4">
    <location>
        <begin position="6"/>
        <end position="103"/>
    </location>
</feature>
<dbReference type="GO" id="GO:0005576">
    <property type="term" value="C:extracellular region"/>
    <property type="evidence" value="ECO:0007669"/>
    <property type="project" value="UniProtKB-SubCell"/>
</dbReference>
<gene>
    <name evidence="5" type="ORF">C1645_746111</name>
</gene>
<name>A0A397S562_9GLOM</name>
<accession>A0A397S562</accession>
<protein>
    <recommendedName>
        <fullName evidence="4">Crinkler effector protein N-terminal domain-containing protein</fullName>
    </recommendedName>
</protein>
<evidence type="ECO:0000313" key="6">
    <source>
        <dbReference type="Proteomes" id="UP000265703"/>
    </source>
</evidence>
<dbReference type="EMBL" id="QKYT01001534">
    <property type="protein sequence ID" value="RIA79127.1"/>
    <property type="molecule type" value="Genomic_DNA"/>
</dbReference>
<evidence type="ECO:0000313" key="5">
    <source>
        <dbReference type="EMBL" id="RIA79127.1"/>
    </source>
</evidence>
<evidence type="ECO:0000256" key="2">
    <source>
        <dbReference type="ARBA" id="ARBA00004613"/>
    </source>
</evidence>
<dbReference type="InterPro" id="IPR045379">
    <property type="entry name" value="Crinkler_N"/>
</dbReference>
<dbReference type="AlphaFoldDB" id="A0A397S562"/>
<proteinExistence type="predicted"/>
<dbReference type="Pfam" id="PF20147">
    <property type="entry name" value="Crinkler"/>
    <property type="match status" value="2"/>
</dbReference>
<sequence>MKSNYVNLNCLVIGDPFKNRITVKIGQYESVGELKRLIKAEKMYFSIFGASDLRLWLTDLPIGEDNVITEWELPDHEEIFSNNPVRDIWKEDPNVSKIHVIIKLPEIDQPKKIILNCLVISQTSFKSISRHDVITLETSHDKTVDQLRPMIKERWSSLFENILPTNFILHYIDKSTTITIQQQIDLYKEGKGDLGNFGTELVPGDLISKDFCFQPPIDKIHIIVKIP</sequence>
<dbReference type="OrthoDB" id="2304312at2759"/>